<comment type="caution">
    <text evidence="11">The sequence shown here is derived from an EMBL/GenBank/DDBJ whole genome shotgun (WGS) entry which is preliminary data.</text>
</comment>
<dbReference type="GO" id="GO:0000981">
    <property type="term" value="F:DNA-binding transcription factor activity, RNA polymerase II-specific"/>
    <property type="evidence" value="ECO:0007669"/>
    <property type="project" value="InterPro"/>
</dbReference>
<keyword evidence="3 6" id="KW-0238">DNA-binding</keyword>
<dbReference type="PROSITE" id="PS50803">
    <property type="entry name" value="OAR"/>
    <property type="match status" value="1"/>
</dbReference>
<keyword evidence="5 6" id="KW-0539">Nucleus</keyword>
<dbReference type="GO" id="GO:0005634">
    <property type="term" value="C:nucleus"/>
    <property type="evidence" value="ECO:0007669"/>
    <property type="project" value="UniProtKB-SubCell"/>
</dbReference>
<dbReference type="InterPro" id="IPR009057">
    <property type="entry name" value="Homeodomain-like_sf"/>
</dbReference>
<evidence type="ECO:0000256" key="2">
    <source>
        <dbReference type="ARBA" id="ARBA00022473"/>
    </source>
</evidence>
<feature type="compositionally biased region" description="Basic and acidic residues" evidence="8">
    <location>
        <begin position="14"/>
        <end position="28"/>
    </location>
</feature>
<dbReference type="Gene3D" id="1.10.10.60">
    <property type="entry name" value="Homeodomain-like"/>
    <property type="match status" value="1"/>
</dbReference>
<feature type="domain" description="OAR" evidence="10">
    <location>
        <begin position="267"/>
        <end position="280"/>
    </location>
</feature>
<reference evidence="11" key="1">
    <citation type="journal article" date="2023" name="G3 (Bethesda)">
        <title>Whole genome assembly and annotation of the endangered Caribbean coral Acropora cervicornis.</title>
        <authorList>
            <person name="Selwyn J.D."/>
            <person name="Vollmer S.V."/>
        </authorList>
    </citation>
    <scope>NUCLEOTIDE SEQUENCE</scope>
    <source>
        <strain evidence="11">K2</strain>
    </source>
</reference>
<accession>A0AAD9UX70</accession>
<organism evidence="11 12">
    <name type="scientific">Acropora cervicornis</name>
    <name type="common">Staghorn coral</name>
    <dbReference type="NCBI Taxonomy" id="6130"/>
    <lineage>
        <taxon>Eukaryota</taxon>
        <taxon>Metazoa</taxon>
        <taxon>Cnidaria</taxon>
        <taxon>Anthozoa</taxon>
        <taxon>Hexacorallia</taxon>
        <taxon>Scleractinia</taxon>
        <taxon>Astrocoeniina</taxon>
        <taxon>Acroporidae</taxon>
        <taxon>Acropora</taxon>
    </lineage>
</organism>
<dbReference type="PROSITE" id="PS50071">
    <property type="entry name" value="HOMEOBOX_2"/>
    <property type="match status" value="1"/>
</dbReference>
<dbReference type="SUPFAM" id="SSF46689">
    <property type="entry name" value="Homeodomain-like"/>
    <property type="match status" value="1"/>
</dbReference>
<dbReference type="InterPro" id="IPR003654">
    <property type="entry name" value="OAR_dom"/>
</dbReference>
<dbReference type="AlphaFoldDB" id="A0AAD9UX70"/>
<feature type="region of interest" description="Disordered" evidence="8">
    <location>
        <begin position="274"/>
        <end position="296"/>
    </location>
</feature>
<evidence type="ECO:0000256" key="3">
    <source>
        <dbReference type="ARBA" id="ARBA00023125"/>
    </source>
</evidence>
<evidence type="ECO:0000256" key="8">
    <source>
        <dbReference type="SAM" id="MobiDB-lite"/>
    </source>
</evidence>
<dbReference type="InterPro" id="IPR001356">
    <property type="entry name" value="HD"/>
</dbReference>
<protein>
    <submittedName>
        <fullName evidence="11">Aristaless-related homeobox protein</fullName>
    </submittedName>
</protein>
<sequence>MMEFKARSKMLMSEPREKGERIRGDHSIESALIQATSKGYTIDMILGNHDRKPRQGRSLEQDEKTSGNLSDNEDELSVGDERGSKDCDSIDENDGKPRKMRRSRTTFTTYQLHQLEQTFEKTQYPDVFTREELALRLDLSEARVQVWFQNRRAKWRKRDKSMGRESPTYLYGQSNDYRALSADLPHAHSATFAAGMERWHPHVPALSLLSPYATAPSPYSPIGAHLAGISPAAMYTHHLYRQYARPTMAPFLKGPLSPNDPQEFRRSSIENLRYKAKQHSSSSSLAGDGSKTAELI</sequence>
<evidence type="ECO:0000259" key="10">
    <source>
        <dbReference type="PROSITE" id="PS50803"/>
    </source>
</evidence>
<dbReference type="PANTHER" id="PTHR24329:SF543">
    <property type="entry name" value="FI01017P-RELATED"/>
    <property type="match status" value="1"/>
</dbReference>
<dbReference type="InterPro" id="IPR017970">
    <property type="entry name" value="Homeobox_CS"/>
</dbReference>
<dbReference type="PROSITE" id="PS00027">
    <property type="entry name" value="HOMEOBOX_1"/>
    <property type="match status" value="1"/>
</dbReference>
<keyword evidence="12" id="KW-1185">Reference proteome</keyword>
<feature type="compositionally biased region" description="Basic and acidic residues" evidence="8">
    <location>
        <begin position="79"/>
        <end position="97"/>
    </location>
</feature>
<dbReference type="InterPro" id="IPR050649">
    <property type="entry name" value="Paired_Homeobox_TFs"/>
</dbReference>
<keyword evidence="4 6" id="KW-0371">Homeobox</keyword>
<dbReference type="Proteomes" id="UP001249851">
    <property type="component" value="Unassembled WGS sequence"/>
</dbReference>
<dbReference type="SMART" id="SM00389">
    <property type="entry name" value="HOX"/>
    <property type="match status" value="1"/>
</dbReference>
<feature type="domain" description="Homeobox" evidence="9">
    <location>
        <begin position="98"/>
        <end position="158"/>
    </location>
</feature>
<evidence type="ECO:0000313" key="11">
    <source>
        <dbReference type="EMBL" id="KAK2552875.1"/>
    </source>
</evidence>
<evidence type="ECO:0000256" key="6">
    <source>
        <dbReference type="PROSITE-ProRule" id="PRU00108"/>
    </source>
</evidence>
<dbReference type="CDD" id="cd00086">
    <property type="entry name" value="homeodomain"/>
    <property type="match status" value="1"/>
</dbReference>
<gene>
    <name evidence="11" type="ORF">P5673_025823</name>
</gene>
<evidence type="ECO:0000259" key="9">
    <source>
        <dbReference type="PROSITE" id="PS50071"/>
    </source>
</evidence>
<dbReference type="PANTHER" id="PTHR24329">
    <property type="entry name" value="HOMEOBOX PROTEIN ARISTALESS"/>
    <property type="match status" value="1"/>
</dbReference>
<feature type="region of interest" description="Disordered" evidence="8">
    <location>
        <begin position="1"/>
        <end position="103"/>
    </location>
</feature>
<proteinExistence type="predicted"/>
<dbReference type="FunFam" id="1.10.10.60:FF:000057">
    <property type="entry name" value="Short stature homeobox 2"/>
    <property type="match status" value="1"/>
</dbReference>
<dbReference type="EMBL" id="JARQWQ010000082">
    <property type="protein sequence ID" value="KAK2552875.1"/>
    <property type="molecule type" value="Genomic_DNA"/>
</dbReference>
<evidence type="ECO:0000256" key="4">
    <source>
        <dbReference type="ARBA" id="ARBA00023155"/>
    </source>
</evidence>
<keyword evidence="2" id="KW-0217">Developmental protein</keyword>
<evidence type="ECO:0000313" key="12">
    <source>
        <dbReference type="Proteomes" id="UP001249851"/>
    </source>
</evidence>
<evidence type="ECO:0000256" key="5">
    <source>
        <dbReference type="ARBA" id="ARBA00023242"/>
    </source>
</evidence>
<dbReference type="GO" id="GO:0000977">
    <property type="term" value="F:RNA polymerase II transcription regulatory region sequence-specific DNA binding"/>
    <property type="evidence" value="ECO:0007669"/>
    <property type="project" value="TreeGrafter"/>
</dbReference>
<feature type="DNA-binding region" description="Homeobox" evidence="6">
    <location>
        <begin position="100"/>
        <end position="159"/>
    </location>
</feature>
<name>A0AAD9UX70_ACRCE</name>
<dbReference type="Pfam" id="PF03826">
    <property type="entry name" value="OAR"/>
    <property type="match status" value="1"/>
</dbReference>
<evidence type="ECO:0000256" key="7">
    <source>
        <dbReference type="RuleBase" id="RU000682"/>
    </source>
</evidence>
<reference evidence="11" key="2">
    <citation type="journal article" date="2023" name="Science">
        <title>Genomic signatures of disease resistance in endangered staghorn corals.</title>
        <authorList>
            <person name="Vollmer S.V."/>
            <person name="Selwyn J.D."/>
            <person name="Despard B.A."/>
            <person name="Roesel C.L."/>
        </authorList>
    </citation>
    <scope>NUCLEOTIDE SEQUENCE</scope>
    <source>
        <strain evidence="11">K2</strain>
    </source>
</reference>
<comment type="subcellular location">
    <subcellularLocation>
        <location evidence="1 6 7">Nucleus</location>
    </subcellularLocation>
</comment>
<dbReference type="Pfam" id="PF00046">
    <property type="entry name" value="Homeodomain"/>
    <property type="match status" value="1"/>
</dbReference>
<evidence type="ECO:0000256" key="1">
    <source>
        <dbReference type="ARBA" id="ARBA00004123"/>
    </source>
</evidence>